<dbReference type="GO" id="GO:0005634">
    <property type="term" value="C:nucleus"/>
    <property type="evidence" value="ECO:0007669"/>
    <property type="project" value="UniProtKB-SubCell"/>
</dbReference>
<evidence type="ECO:0000256" key="2">
    <source>
        <dbReference type="SAM" id="MobiDB-lite"/>
    </source>
</evidence>
<evidence type="ECO:0000313" key="4">
    <source>
        <dbReference type="EMBL" id="TRY74874.1"/>
    </source>
</evidence>
<feature type="compositionally biased region" description="Acidic residues" evidence="2">
    <location>
        <begin position="252"/>
        <end position="261"/>
    </location>
</feature>
<feature type="compositionally biased region" description="Low complexity" evidence="2">
    <location>
        <begin position="185"/>
        <end position="208"/>
    </location>
</feature>
<reference evidence="4 5" key="1">
    <citation type="journal article" date="2018" name="Nat. Ecol. Evol.">
        <title>Genomic signatures of mitonuclear coevolution across populations of Tigriopus californicus.</title>
        <authorList>
            <person name="Barreto F.S."/>
            <person name="Watson E.T."/>
            <person name="Lima T.G."/>
            <person name="Willett C.S."/>
            <person name="Edmands S."/>
            <person name="Li W."/>
            <person name="Burton R.S."/>
        </authorList>
    </citation>
    <scope>NUCLEOTIDE SEQUENCE [LARGE SCALE GENOMIC DNA]</scope>
    <source>
        <strain evidence="4 5">San Diego</strain>
    </source>
</reference>
<feature type="compositionally biased region" description="Low complexity" evidence="2">
    <location>
        <begin position="56"/>
        <end position="70"/>
    </location>
</feature>
<dbReference type="GO" id="GO:0070898">
    <property type="term" value="P:RNA polymerase III preinitiation complex assembly"/>
    <property type="evidence" value="ECO:0007669"/>
    <property type="project" value="TreeGrafter"/>
</dbReference>
<evidence type="ECO:0000256" key="1">
    <source>
        <dbReference type="ARBA" id="ARBA00004123"/>
    </source>
</evidence>
<feature type="region of interest" description="Disordered" evidence="2">
    <location>
        <begin position="184"/>
        <end position="271"/>
    </location>
</feature>
<feature type="compositionally biased region" description="Basic residues" evidence="2">
    <location>
        <begin position="416"/>
        <end position="426"/>
    </location>
</feature>
<name>A0A553PB13_TIGCA</name>
<feature type="domain" description="Transcription factor TFIIIB component B'' Myb" evidence="3">
    <location>
        <begin position="313"/>
        <end position="398"/>
    </location>
</feature>
<dbReference type="GO" id="GO:0000126">
    <property type="term" value="C:transcription factor TFIIIB complex"/>
    <property type="evidence" value="ECO:0007669"/>
    <property type="project" value="TreeGrafter"/>
</dbReference>
<comment type="caution">
    <text evidence="4">The sequence shown here is derived from an EMBL/GenBank/DDBJ whole genome shotgun (WGS) entry which is preliminary data.</text>
</comment>
<dbReference type="PANTHER" id="PTHR22929">
    <property type="entry name" value="RNA POLYMERASE III TRANSCRIPTION INITIATION FACTOR B"/>
    <property type="match status" value="1"/>
</dbReference>
<feature type="compositionally biased region" description="Basic and acidic residues" evidence="2">
    <location>
        <begin position="395"/>
        <end position="415"/>
    </location>
</feature>
<keyword evidence="5" id="KW-1185">Reference proteome</keyword>
<dbReference type="Pfam" id="PF15963">
    <property type="entry name" value="Myb_DNA-bind_7"/>
    <property type="match status" value="1"/>
</dbReference>
<proteinExistence type="predicted"/>
<dbReference type="SUPFAM" id="SSF46689">
    <property type="entry name" value="Homeodomain-like"/>
    <property type="match status" value="1"/>
</dbReference>
<feature type="compositionally biased region" description="Low complexity" evidence="2">
    <location>
        <begin position="505"/>
        <end position="522"/>
    </location>
</feature>
<dbReference type="GO" id="GO:0001156">
    <property type="term" value="F:TFIIIC-class transcription factor complex binding"/>
    <property type="evidence" value="ECO:0007669"/>
    <property type="project" value="TreeGrafter"/>
</dbReference>
<dbReference type="EMBL" id="VCGU01000005">
    <property type="protein sequence ID" value="TRY74874.1"/>
    <property type="molecule type" value="Genomic_DNA"/>
</dbReference>
<feature type="compositionally biased region" description="Basic residues" evidence="2">
    <location>
        <begin position="139"/>
        <end position="161"/>
    </location>
</feature>
<dbReference type="Proteomes" id="UP000318571">
    <property type="component" value="Chromosome 2"/>
</dbReference>
<feature type="compositionally biased region" description="Basic residues" evidence="2">
    <location>
        <begin position="470"/>
        <end position="480"/>
    </location>
</feature>
<gene>
    <name evidence="4" type="ORF">TCAL_07132</name>
</gene>
<dbReference type="AlphaFoldDB" id="A0A553PB13"/>
<feature type="region of interest" description="Disordered" evidence="2">
    <location>
        <begin position="542"/>
        <end position="561"/>
    </location>
</feature>
<comment type="subcellular location">
    <subcellularLocation>
        <location evidence="1">Nucleus</location>
    </subcellularLocation>
</comment>
<protein>
    <recommendedName>
        <fullName evidence="3">Transcription factor TFIIIB component B'' Myb domain-containing protein</fullName>
    </recommendedName>
</protein>
<feature type="compositionally biased region" description="Basic and acidic residues" evidence="2">
    <location>
        <begin position="552"/>
        <end position="561"/>
    </location>
</feature>
<dbReference type="STRING" id="6832.A0A553PB13"/>
<dbReference type="InterPro" id="IPR009057">
    <property type="entry name" value="Homeodomain-like_sf"/>
</dbReference>
<dbReference type="PANTHER" id="PTHR22929:SF0">
    <property type="entry name" value="TRANSCRIPTION FACTOR TFIIIB COMPONENT B'' HOMOLOG"/>
    <property type="match status" value="1"/>
</dbReference>
<sequence>MKFRPKFRPNLSKEGSNRNRIRKISGSSDQPPHHGRIRTTSAASGGPSMTEPVPAVSQPVGVKRVPVVNRVLEEEPLSVAPTASMNEKITDWPPSTLASPPTSPGWERAPSPAPKRATEPKEPCLTSPLHDPQAQQLAHSHHHSHPASVFHRRRADHKRKFTQGVPERGQMTMFDLIYYNPQHGSRMSTSSSRRTSRASSCSDRTAGSEVGGVEGDGVVPDPSRVTTPDEPDEDLVAASATDEPQATPPAVEDLDEPDEDMPVPQVKVGPNGEIILDDESTLIETSAAKKAKEDLLKSPLVFENANQGTNYGSWGKKRKNVDWGDKETIRFYKALSIFGTDFSMMENIFKRRSRHELKMKFKKEERINRPLVDKCLREGMQFDTSIMASESEEDERVKKEKVLTARKRPQGDHAGQRKRRRVRKERSNRGYYSSSDDADESSDALNPTAHLPSPHLPASMATGSPTIVTRRGRLSTHSRRSNSTDASPMLKSLLSRTSGVDEQDLSAPSSAPSSAFPPGLLAANPSLASAVPGSLVVVGSPNDLLREEEEPDLAKEANGDY</sequence>
<dbReference type="OrthoDB" id="272624at2759"/>
<organism evidence="4 5">
    <name type="scientific">Tigriopus californicus</name>
    <name type="common">Marine copepod</name>
    <dbReference type="NCBI Taxonomy" id="6832"/>
    <lineage>
        <taxon>Eukaryota</taxon>
        <taxon>Metazoa</taxon>
        <taxon>Ecdysozoa</taxon>
        <taxon>Arthropoda</taxon>
        <taxon>Crustacea</taxon>
        <taxon>Multicrustacea</taxon>
        <taxon>Hexanauplia</taxon>
        <taxon>Copepoda</taxon>
        <taxon>Harpacticoida</taxon>
        <taxon>Harpacticidae</taxon>
        <taxon>Tigriopus</taxon>
    </lineage>
</organism>
<accession>A0A553PB13</accession>
<dbReference type="InterPro" id="IPR039467">
    <property type="entry name" value="TFIIIB_B''_Myb"/>
</dbReference>
<evidence type="ECO:0000259" key="3">
    <source>
        <dbReference type="Pfam" id="PF15963"/>
    </source>
</evidence>
<feature type="region of interest" description="Disordered" evidence="2">
    <location>
        <begin position="1"/>
        <end position="162"/>
    </location>
</feature>
<feature type="region of interest" description="Disordered" evidence="2">
    <location>
        <begin position="386"/>
        <end position="522"/>
    </location>
</feature>
<evidence type="ECO:0000313" key="5">
    <source>
        <dbReference type="Proteomes" id="UP000318571"/>
    </source>
</evidence>